<dbReference type="RefSeq" id="WP_377350318.1">
    <property type="nucleotide sequence ID" value="NZ_JBHLTP010000013.1"/>
</dbReference>
<dbReference type="PANTHER" id="PTHR30435">
    <property type="entry name" value="FLAGELLAR PROTEIN"/>
    <property type="match status" value="1"/>
</dbReference>
<evidence type="ECO:0000313" key="6">
    <source>
        <dbReference type="EMBL" id="MFC0525265.1"/>
    </source>
</evidence>
<organism evidence="6 7">
    <name type="scientific">Pontibacillus salicampi</name>
    <dbReference type="NCBI Taxonomy" id="1449801"/>
    <lineage>
        <taxon>Bacteria</taxon>
        <taxon>Bacillati</taxon>
        <taxon>Bacillota</taxon>
        <taxon>Bacilli</taxon>
        <taxon>Bacillales</taxon>
        <taxon>Bacillaceae</taxon>
        <taxon>Pontibacillus</taxon>
    </lineage>
</organism>
<dbReference type="NCBIfam" id="TIGR03506">
    <property type="entry name" value="FlgEFG_subfam"/>
    <property type="match status" value="1"/>
</dbReference>
<keyword evidence="6" id="KW-0282">Flagellum</keyword>
<evidence type="ECO:0000313" key="7">
    <source>
        <dbReference type="Proteomes" id="UP001589836"/>
    </source>
</evidence>
<dbReference type="InterPro" id="IPR010930">
    <property type="entry name" value="Flg_bb/hook_C_dom"/>
</dbReference>
<dbReference type="InterPro" id="IPR019776">
    <property type="entry name" value="Flagellar_basal_body_rod_CS"/>
</dbReference>
<dbReference type="InterPro" id="IPR037925">
    <property type="entry name" value="FlgE/F/G-like"/>
</dbReference>
<comment type="caution">
    <text evidence="6">The sequence shown here is derived from an EMBL/GenBank/DDBJ whole genome shotgun (WGS) entry which is preliminary data.</text>
</comment>
<sequence length="276" mass="30347">MLKGFYTAASGMIAQQRKQETLSNNLANANTPGFKADQGSLRAFPEMLMQQMGSKTLPTKQGTTLPIRNPIGALNTGVYMQETTPSFTQGDTRETGMSTDMALINGNMPDEDGGLFFTVQNEAGELRYTRNGNFTVDSEGFLTTKQGNYVLDQNNEPVQTLGMEFQVDKEGVLQANGQAIPLGISYTPDVYQMIKEGEALYRMNEGDEGQPPVNARNTAGVSFTTEQGFLEGSNVDPTQTMTEMMNSYRIYETNQKVLKAYDQSMDKAVNEIGVVR</sequence>
<feature type="domain" description="Flagellar basal body rod protein N-terminal" evidence="3">
    <location>
        <begin position="5"/>
        <end position="35"/>
    </location>
</feature>
<dbReference type="EMBL" id="JBHLTP010000013">
    <property type="protein sequence ID" value="MFC0525265.1"/>
    <property type="molecule type" value="Genomic_DNA"/>
</dbReference>
<evidence type="ECO:0000259" key="5">
    <source>
        <dbReference type="Pfam" id="PF22692"/>
    </source>
</evidence>
<name>A0ABV6LS76_9BACI</name>
<dbReference type="PROSITE" id="PS00588">
    <property type="entry name" value="FLAGELLA_BB_ROD"/>
    <property type="match status" value="1"/>
</dbReference>
<dbReference type="InterPro" id="IPR020013">
    <property type="entry name" value="Flagellar_FlgE/F/G"/>
</dbReference>
<dbReference type="PANTHER" id="PTHR30435:SF19">
    <property type="entry name" value="FLAGELLAR BASAL-BODY ROD PROTEIN FLGG"/>
    <property type="match status" value="1"/>
</dbReference>
<proteinExistence type="inferred from homology"/>
<keyword evidence="6" id="KW-0969">Cilium</keyword>
<evidence type="ECO:0000256" key="2">
    <source>
        <dbReference type="RuleBase" id="RU362116"/>
    </source>
</evidence>
<accession>A0ABV6LS76</accession>
<protein>
    <submittedName>
        <fullName evidence="6">Flagellar hook-basal body protein</fullName>
    </submittedName>
</protein>
<keyword evidence="6" id="KW-0966">Cell projection</keyword>
<feature type="domain" description="Flagellar hook protein FlgE/F/G-like D1" evidence="5">
    <location>
        <begin position="113"/>
        <end position="174"/>
    </location>
</feature>
<dbReference type="InterPro" id="IPR001444">
    <property type="entry name" value="Flag_bb_rod_N"/>
</dbReference>
<reference evidence="6 7" key="1">
    <citation type="submission" date="2024-09" db="EMBL/GenBank/DDBJ databases">
        <authorList>
            <person name="Sun Q."/>
            <person name="Mori K."/>
        </authorList>
    </citation>
    <scope>NUCLEOTIDE SEQUENCE [LARGE SCALE GENOMIC DNA]</scope>
    <source>
        <strain evidence="6 7">NCAIM B.02529</strain>
    </source>
</reference>
<evidence type="ECO:0000256" key="1">
    <source>
        <dbReference type="ARBA" id="ARBA00009677"/>
    </source>
</evidence>
<evidence type="ECO:0000259" key="3">
    <source>
        <dbReference type="Pfam" id="PF00460"/>
    </source>
</evidence>
<evidence type="ECO:0000259" key="4">
    <source>
        <dbReference type="Pfam" id="PF06429"/>
    </source>
</evidence>
<feature type="domain" description="Flagellar basal-body/hook protein C-terminal" evidence="4">
    <location>
        <begin position="227"/>
        <end position="270"/>
    </location>
</feature>
<gene>
    <name evidence="6" type="ORF">ACFFGV_16915</name>
</gene>
<keyword evidence="7" id="KW-1185">Reference proteome</keyword>
<dbReference type="SUPFAM" id="SSF117143">
    <property type="entry name" value="Flagellar hook protein flgE"/>
    <property type="match status" value="1"/>
</dbReference>
<dbReference type="Pfam" id="PF06429">
    <property type="entry name" value="Flg_bbr_C"/>
    <property type="match status" value="1"/>
</dbReference>
<dbReference type="Pfam" id="PF22692">
    <property type="entry name" value="LlgE_F_G_D1"/>
    <property type="match status" value="1"/>
</dbReference>
<dbReference type="InterPro" id="IPR053967">
    <property type="entry name" value="LlgE_F_G-like_D1"/>
</dbReference>
<dbReference type="Pfam" id="PF00460">
    <property type="entry name" value="Flg_bb_rod"/>
    <property type="match status" value="1"/>
</dbReference>
<dbReference type="Proteomes" id="UP001589836">
    <property type="component" value="Unassembled WGS sequence"/>
</dbReference>
<keyword evidence="2" id="KW-0975">Bacterial flagellum</keyword>
<comment type="similarity">
    <text evidence="1 2">Belongs to the flagella basal body rod proteins family.</text>
</comment>
<comment type="subcellular location">
    <subcellularLocation>
        <location evidence="2">Bacterial flagellum basal body</location>
    </subcellularLocation>
</comment>